<dbReference type="EMBL" id="QTTQ01000010">
    <property type="protein sequence ID" value="REE81602.1"/>
    <property type="molecule type" value="Genomic_DNA"/>
</dbReference>
<dbReference type="RefSeq" id="WP_115879039.1">
    <property type="nucleotide sequence ID" value="NZ_QTTQ01000010.1"/>
</dbReference>
<dbReference type="PANTHER" id="PTHR43792:SF1">
    <property type="entry name" value="N-ACETYLTRANSFERASE DOMAIN-CONTAINING PROTEIN"/>
    <property type="match status" value="1"/>
</dbReference>
<comment type="caution">
    <text evidence="2">The sequence shown here is derived from an EMBL/GenBank/DDBJ whole genome shotgun (WGS) entry which is preliminary data.</text>
</comment>
<proteinExistence type="predicted"/>
<keyword evidence="2" id="KW-0808">Transferase</keyword>
<keyword evidence="3" id="KW-1185">Reference proteome</keyword>
<protein>
    <submittedName>
        <fullName evidence="2">RimJ/RimL family protein N-acetyltransferase</fullName>
    </submittedName>
</protein>
<accession>A0A3D9RYL8</accession>
<dbReference type="GO" id="GO:0016747">
    <property type="term" value="F:acyltransferase activity, transferring groups other than amino-acyl groups"/>
    <property type="evidence" value="ECO:0007669"/>
    <property type="project" value="InterPro"/>
</dbReference>
<evidence type="ECO:0000313" key="3">
    <source>
        <dbReference type="Proteomes" id="UP000256429"/>
    </source>
</evidence>
<evidence type="ECO:0000259" key="1">
    <source>
        <dbReference type="Pfam" id="PF13302"/>
    </source>
</evidence>
<dbReference type="InterPro" id="IPR051531">
    <property type="entry name" value="N-acetyltransferase"/>
</dbReference>
<dbReference type="SUPFAM" id="SSF55729">
    <property type="entry name" value="Acyl-CoA N-acyltransferases (Nat)"/>
    <property type="match status" value="1"/>
</dbReference>
<feature type="domain" description="N-acetyltransferase" evidence="1">
    <location>
        <begin position="9"/>
        <end position="147"/>
    </location>
</feature>
<dbReference type="InterPro" id="IPR000182">
    <property type="entry name" value="GNAT_dom"/>
</dbReference>
<dbReference type="AlphaFoldDB" id="A0A3D9RYL8"/>
<dbReference type="Pfam" id="PF13302">
    <property type="entry name" value="Acetyltransf_3"/>
    <property type="match status" value="1"/>
</dbReference>
<evidence type="ECO:0000313" key="2">
    <source>
        <dbReference type="EMBL" id="REE81602.1"/>
    </source>
</evidence>
<gene>
    <name evidence="2" type="ORF">BX611_1137</name>
</gene>
<dbReference type="PANTHER" id="PTHR43792">
    <property type="entry name" value="GNAT FAMILY, PUTATIVE (AFU_ORTHOLOGUE AFUA_3G00765)-RELATED-RELATED"/>
    <property type="match status" value="1"/>
</dbReference>
<sequence length="169" mass="19529">MKIILETKRLYLREFIPSDGFHFYHLNNNPEVIKYTGNSAFCSLKEATDFIINYPDYKAHGFGRWAVCLKETDAFLGWCGLKLETAINEIDLGFRFYQNEWGKGYATEAAEASVKYGFSKLNINEIFGRAYLENKASIKVLKKCNFKFVKKINYDANPAVLYSIKNDRS</sequence>
<name>A0A3D9RYL8_9FLAO</name>
<dbReference type="Proteomes" id="UP000256429">
    <property type="component" value="Unassembled WGS sequence"/>
</dbReference>
<reference evidence="2 3" key="1">
    <citation type="submission" date="2018-08" db="EMBL/GenBank/DDBJ databases">
        <title>Genomic Encyclopedia of Type Strains, Phase III (KMG-III): the genomes of soil and plant-associated and newly described type strains.</title>
        <authorList>
            <person name="Whitman W."/>
        </authorList>
    </citation>
    <scope>NUCLEOTIDE SEQUENCE [LARGE SCALE GENOMIC DNA]</scope>
    <source>
        <strain evidence="2 3">325-5</strain>
    </source>
</reference>
<dbReference type="OrthoDB" id="9788916at2"/>
<dbReference type="Gene3D" id="3.40.630.30">
    <property type="match status" value="1"/>
</dbReference>
<dbReference type="InterPro" id="IPR016181">
    <property type="entry name" value="Acyl_CoA_acyltransferase"/>
</dbReference>
<organism evidence="2 3">
    <name type="scientific">Lutibacter oceani</name>
    <dbReference type="NCBI Taxonomy" id="1853311"/>
    <lineage>
        <taxon>Bacteria</taxon>
        <taxon>Pseudomonadati</taxon>
        <taxon>Bacteroidota</taxon>
        <taxon>Flavobacteriia</taxon>
        <taxon>Flavobacteriales</taxon>
        <taxon>Flavobacteriaceae</taxon>
        <taxon>Lutibacter</taxon>
    </lineage>
</organism>